<dbReference type="Proteomes" id="UP000821866">
    <property type="component" value="Chromosome 10"/>
</dbReference>
<reference evidence="9" key="1">
    <citation type="journal article" date="2020" name="Cell">
        <title>Large-Scale Comparative Analyses of Tick Genomes Elucidate Their Genetic Diversity and Vector Capacities.</title>
        <authorList>
            <consortium name="Tick Genome and Microbiome Consortium (TIGMIC)"/>
            <person name="Jia N."/>
            <person name="Wang J."/>
            <person name="Shi W."/>
            <person name="Du L."/>
            <person name="Sun Y."/>
            <person name="Zhan W."/>
            <person name="Jiang J.F."/>
            <person name="Wang Q."/>
            <person name="Zhang B."/>
            <person name="Ji P."/>
            <person name="Bell-Sakyi L."/>
            <person name="Cui X.M."/>
            <person name="Yuan T.T."/>
            <person name="Jiang B.G."/>
            <person name="Yang W.F."/>
            <person name="Lam T.T."/>
            <person name="Chang Q.C."/>
            <person name="Ding S.J."/>
            <person name="Wang X.J."/>
            <person name="Zhu J.G."/>
            <person name="Ruan X.D."/>
            <person name="Zhao L."/>
            <person name="Wei J.T."/>
            <person name="Ye R.Z."/>
            <person name="Que T.C."/>
            <person name="Du C.H."/>
            <person name="Zhou Y.H."/>
            <person name="Cheng J.X."/>
            <person name="Dai P.F."/>
            <person name="Guo W.B."/>
            <person name="Han X.H."/>
            <person name="Huang E.J."/>
            <person name="Li L.F."/>
            <person name="Wei W."/>
            <person name="Gao Y.C."/>
            <person name="Liu J.Z."/>
            <person name="Shao H.Z."/>
            <person name="Wang X."/>
            <person name="Wang C.C."/>
            <person name="Yang T.C."/>
            <person name="Huo Q.B."/>
            <person name="Li W."/>
            <person name="Chen H.Y."/>
            <person name="Chen S.E."/>
            <person name="Zhou L.G."/>
            <person name="Ni X.B."/>
            <person name="Tian J.H."/>
            <person name="Sheng Y."/>
            <person name="Liu T."/>
            <person name="Pan Y.S."/>
            <person name="Xia L.Y."/>
            <person name="Li J."/>
            <person name="Zhao F."/>
            <person name="Cao W.C."/>
        </authorList>
    </citation>
    <scope>NUCLEOTIDE SEQUENCE</scope>
    <source>
        <strain evidence="9">Rmic-2018</strain>
    </source>
</reference>
<dbReference type="PANTHER" id="PTHR42643">
    <property type="entry name" value="IONOTROPIC RECEPTOR 20A-RELATED"/>
    <property type="match status" value="1"/>
</dbReference>
<proteinExistence type="predicted"/>
<evidence type="ECO:0000256" key="2">
    <source>
        <dbReference type="ARBA" id="ARBA00022475"/>
    </source>
</evidence>
<comment type="subcellular location">
    <subcellularLocation>
        <location evidence="1">Cell membrane</location>
        <topology evidence="1">Multi-pass membrane protein</topology>
    </subcellularLocation>
</comment>
<accession>A0A9J6EQI2</accession>
<comment type="caution">
    <text evidence="9">The sequence shown here is derived from an EMBL/GenBank/DDBJ whole genome shotgun (WGS) entry which is preliminary data.</text>
</comment>
<feature type="transmembrane region" description="Helical" evidence="8">
    <location>
        <begin position="207"/>
        <end position="232"/>
    </location>
</feature>
<dbReference type="AlphaFoldDB" id="A0A9J6EQI2"/>
<evidence type="ECO:0000256" key="5">
    <source>
        <dbReference type="ARBA" id="ARBA00023136"/>
    </source>
</evidence>
<evidence type="ECO:0000313" key="9">
    <source>
        <dbReference type="EMBL" id="KAH8036666.1"/>
    </source>
</evidence>
<keyword evidence="6" id="KW-0675">Receptor</keyword>
<feature type="transmembrane region" description="Helical" evidence="8">
    <location>
        <begin position="244"/>
        <end position="264"/>
    </location>
</feature>
<keyword evidence="7" id="KW-0325">Glycoprotein</keyword>
<evidence type="ECO:0000256" key="4">
    <source>
        <dbReference type="ARBA" id="ARBA00022989"/>
    </source>
</evidence>
<dbReference type="InterPro" id="IPR052192">
    <property type="entry name" value="Insect_Ionotropic_Sensory_Rcpt"/>
</dbReference>
<feature type="transmembrane region" description="Helical" evidence="8">
    <location>
        <begin position="465"/>
        <end position="486"/>
    </location>
</feature>
<gene>
    <name evidence="9" type="ORF">HPB51_003918</name>
</gene>
<keyword evidence="2" id="KW-1003">Cell membrane</keyword>
<dbReference type="GO" id="GO:0005886">
    <property type="term" value="C:plasma membrane"/>
    <property type="evidence" value="ECO:0007669"/>
    <property type="project" value="UniProtKB-SubCell"/>
</dbReference>
<reference evidence="9" key="2">
    <citation type="submission" date="2021-09" db="EMBL/GenBank/DDBJ databases">
        <authorList>
            <person name="Jia N."/>
            <person name="Wang J."/>
            <person name="Shi W."/>
            <person name="Du L."/>
            <person name="Sun Y."/>
            <person name="Zhan W."/>
            <person name="Jiang J."/>
            <person name="Wang Q."/>
            <person name="Zhang B."/>
            <person name="Ji P."/>
            <person name="Sakyi L.B."/>
            <person name="Cui X."/>
            <person name="Yuan T."/>
            <person name="Jiang B."/>
            <person name="Yang W."/>
            <person name="Lam T.T.-Y."/>
            <person name="Chang Q."/>
            <person name="Ding S."/>
            <person name="Wang X."/>
            <person name="Zhu J."/>
            <person name="Ruan X."/>
            <person name="Zhao L."/>
            <person name="Wei J."/>
            <person name="Que T."/>
            <person name="Du C."/>
            <person name="Cheng J."/>
            <person name="Dai P."/>
            <person name="Han X."/>
            <person name="Huang E."/>
            <person name="Gao Y."/>
            <person name="Liu J."/>
            <person name="Shao H."/>
            <person name="Ye R."/>
            <person name="Li L."/>
            <person name="Wei W."/>
            <person name="Wang X."/>
            <person name="Wang C."/>
            <person name="Huo Q."/>
            <person name="Li W."/>
            <person name="Guo W."/>
            <person name="Chen H."/>
            <person name="Chen S."/>
            <person name="Zhou L."/>
            <person name="Zhou L."/>
            <person name="Ni X."/>
            <person name="Tian J."/>
            <person name="Zhou Y."/>
            <person name="Sheng Y."/>
            <person name="Liu T."/>
            <person name="Pan Y."/>
            <person name="Xia L."/>
            <person name="Li J."/>
            <person name="Zhao F."/>
            <person name="Cao W."/>
        </authorList>
    </citation>
    <scope>NUCLEOTIDE SEQUENCE</scope>
    <source>
        <strain evidence="9">Rmic-2018</strain>
        <tissue evidence="9">Larvae</tissue>
    </source>
</reference>
<dbReference type="SUPFAM" id="SSF53850">
    <property type="entry name" value="Periplasmic binding protein-like II"/>
    <property type="match status" value="1"/>
</dbReference>
<evidence type="ECO:0000256" key="1">
    <source>
        <dbReference type="ARBA" id="ARBA00004651"/>
    </source>
</evidence>
<keyword evidence="3 8" id="KW-0812">Transmembrane</keyword>
<evidence type="ECO:0000256" key="8">
    <source>
        <dbReference type="SAM" id="Phobius"/>
    </source>
</evidence>
<evidence type="ECO:0000256" key="3">
    <source>
        <dbReference type="ARBA" id="ARBA00022692"/>
    </source>
</evidence>
<keyword evidence="4 8" id="KW-1133">Transmembrane helix</keyword>
<dbReference type="PANTHER" id="PTHR42643:SF38">
    <property type="entry name" value="IONOTROPIC RECEPTOR 100A"/>
    <property type="match status" value="1"/>
</dbReference>
<sequence length="551" mass="61676">MNWNQYVDGLAVTCLYEKDILVVVPNNRWKRILEETTGLREAICPHVKWLQLPTTNGKNSSEASANQTIMNSVLNLIKHPESKMIASYDSPLSTQAFSGGARSWTQLSGKKVRIGCVEYNQTGAVNSCESIDGNAFTQALNQLNVSSHITPVQRGAFAAALGKNKADIVVIAVGLTEDRYKDFDFSVNKFGQAVYYVQKKWKHHADFFFNILPWTSLLALSTLLSVGSFALLNLCRGKRPMSDLGRVVLALTATTMSFTSPLHYDHARSSSGRVVIAFWMLACFSLATYTRSLLTASLTAKPTWEADDTFEEMLPKLKQGRLVPCAEKNSFFHVLLCMAAGNSSDVVDVMASAARRGRNGNRRFTGSFEACLERTRRGTHVLFSEGIDFCKFSRYGENVVIGEKPIRSLIGGFPIRRGYPLRAELIMLAHRIFETGWDIKFSRSLTWNCSGVVEKDEADFGTSHLFYLYGAFCAVSVLALLLELSYKRLFDEKKETSSSRWVTSTVPSYGMAPVICPRRRRRVGRRLLLRRVATLDRIVEHSITRIPPVLL</sequence>
<name>A0A9J6EQI2_RHIMP</name>
<protein>
    <submittedName>
        <fullName evidence="9">Uncharacterized protein</fullName>
    </submittedName>
</protein>
<dbReference type="EMBL" id="JABSTU010000002">
    <property type="protein sequence ID" value="KAH8036666.1"/>
    <property type="molecule type" value="Genomic_DNA"/>
</dbReference>
<evidence type="ECO:0000256" key="7">
    <source>
        <dbReference type="ARBA" id="ARBA00023180"/>
    </source>
</evidence>
<feature type="transmembrane region" description="Helical" evidence="8">
    <location>
        <begin position="276"/>
        <end position="294"/>
    </location>
</feature>
<organism evidence="9 10">
    <name type="scientific">Rhipicephalus microplus</name>
    <name type="common">Cattle tick</name>
    <name type="synonym">Boophilus microplus</name>
    <dbReference type="NCBI Taxonomy" id="6941"/>
    <lineage>
        <taxon>Eukaryota</taxon>
        <taxon>Metazoa</taxon>
        <taxon>Ecdysozoa</taxon>
        <taxon>Arthropoda</taxon>
        <taxon>Chelicerata</taxon>
        <taxon>Arachnida</taxon>
        <taxon>Acari</taxon>
        <taxon>Parasitiformes</taxon>
        <taxon>Ixodida</taxon>
        <taxon>Ixodoidea</taxon>
        <taxon>Ixodidae</taxon>
        <taxon>Rhipicephalinae</taxon>
        <taxon>Rhipicephalus</taxon>
        <taxon>Boophilus</taxon>
    </lineage>
</organism>
<keyword evidence="10" id="KW-1185">Reference proteome</keyword>
<evidence type="ECO:0000256" key="6">
    <source>
        <dbReference type="ARBA" id="ARBA00023170"/>
    </source>
</evidence>
<evidence type="ECO:0000313" key="10">
    <source>
        <dbReference type="Proteomes" id="UP000821866"/>
    </source>
</evidence>
<keyword evidence="5 8" id="KW-0472">Membrane</keyword>